<dbReference type="EMBL" id="JMIY01000002">
    <property type="protein sequence ID" value="KCZ72495.1"/>
    <property type="molecule type" value="Genomic_DNA"/>
</dbReference>
<proteinExistence type="predicted"/>
<reference evidence="3 4" key="1">
    <citation type="journal article" date="2013" name="Nature">
        <title>Anaerobic oxidation of methane coupled to nitrate reduction in a novel archaeal lineage.</title>
        <authorList>
            <person name="Haroon M.F."/>
            <person name="Hu S."/>
            <person name="Shi Y."/>
            <person name="Imelfort M."/>
            <person name="Keller J."/>
            <person name="Hugenholtz P."/>
            <person name="Yuan Z."/>
            <person name="Tyson G.W."/>
        </authorList>
    </citation>
    <scope>NUCLEOTIDE SEQUENCE [LARGE SCALE GENOMIC DNA]</scope>
    <source>
        <strain evidence="3 4">ANME-2d</strain>
    </source>
</reference>
<keyword evidence="4" id="KW-1185">Reference proteome</keyword>
<dbReference type="InterPro" id="IPR001434">
    <property type="entry name" value="OmcB-like_DUF11"/>
</dbReference>
<evidence type="ECO:0000313" key="3">
    <source>
        <dbReference type="EMBL" id="KCZ72495.1"/>
    </source>
</evidence>
<accession>A0A062VB11</accession>
<dbReference type="Gene3D" id="2.60.40.740">
    <property type="match status" value="1"/>
</dbReference>
<dbReference type="InterPro" id="IPR047589">
    <property type="entry name" value="DUF11_rpt"/>
</dbReference>
<evidence type="ECO:0000259" key="2">
    <source>
        <dbReference type="Pfam" id="PF01345"/>
    </source>
</evidence>
<dbReference type="PANTHER" id="PTHR12861">
    <property type="entry name" value="TRANSLOCON-ASSOCIATED PROTEIN, BETA SUBUNIT PRECURSOR TRAP-BETA SIGNAL SEQUENCE RECEPTOR BETA SUBUNIT"/>
    <property type="match status" value="1"/>
</dbReference>
<dbReference type="OrthoDB" id="147921at2157"/>
<protein>
    <recommendedName>
        <fullName evidence="2">DUF11 domain-containing protein</fullName>
    </recommendedName>
</protein>
<name>A0A062VB11_9EURY</name>
<evidence type="ECO:0000256" key="1">
    <source>
        <dbReference type="SAM" id="MobiDB-lite"/>
    </source>
</evidence>
<dbReference type="RefSeq" id="WP_048089402.1">
    <property type="nucleotide sequence ID" value="NZ_JMIY01000002.1"/>
</dbReference>
<feature type="domain" description="DUF11" evidence="2">
    <location>
        <begin position="360"/>
        <end position="421"/>
    </location>
</feature>
<dbReference type="NCBIfam" id="TIGR01451">
    <property type="entry name" value="B_ant_repeat"/>
    <property type="match status" value="1"/>
</dbReference>
<feature type="region of interest" description="Disordered" evidence="1">
    <location>
        <begin position="482"/>
        <end position="524"/>
    </location>
</feature>
<dbReference type="AlphaFoldDB" id="A0A062VB11"/>
<dbReference type="Pfam" id="PF01345">
    <property type="entry name" value="DUF11"/>
    <property type="match status" value="1"/>
</dbReference>
<evidence type="ECO:0000313" key="4">
    <source>
        <dbReference type="Proteomes" id="UP000027153"/>
    </source>
</evidence>
<dbReference type="PATRIC" id="fig|1392998.3.peg.1089"/>
<gene>
    <name evidence="3" type="ORF">ANME2D_00922</name>
</gene>
<sequence>MLLIISGSISSVYAFETSKLQWSEGISDTLERGEVISYNEYSVKVVAFPPPVESDKYIERPSEPVEPYVGLNISKNGSFINTTVLKLDESYISPDGELRVTAKELPSRSATEWLFQSYNPWATIELNPRGIPDLELSVDTDKSKYAPSQDQEIVATVSLENTGSADAFNVDMDIKTELPVKRGSLKYHYEKIGKGESITETITFALPLLTEEKIYSISANTSGYDALDIAYAAQITQIISTAINPEWSMSLRKSTHDKMYLKDSVMVSLSLKNNGKYDIRSVSINDFLPDGFKLVSNVSLQWVVNISAGGEWDYRYLIKPQEPNTEGVLFPPATAQFKVRNELYGIRSNQPKIVVYGPKIVLDKQIDVPDVNPGDTVIVTVTAENTGNTPTKVVIKDQLPEDAALISGSTDYEEFLEANKIASFSYTLKTGSTYPIKLPPATAQYYELGTRGEKISTESQELEIGIKSQDETSTDVPVSKITALPAEPATPVPTIDDSDDTDNSNATDGFDGSGPDEPESVKPSNEIDTFLNSILGCDDNGIDRYGSAYDICDFLRED</sequence>
<comment type="caution">
    <text evidence="3">The sequence shown here is derived from an EMBL/GenBank/DDBJ whole genome shotgun (WGS) entry which is preliminary data.</text>
</comment>
<organism evidence="3 4">
    <name type="scientific">Candidatus Methanoperedens nitratireducens</name>
    <dbReference type="NCBI Taxonomy" id="1392998"/>
    <lineage>
        <taxon>Archaea</taxon>
        <taxon>Methanobacteriati</taxon>
        <taxon>Methanobacteriota</taxon>
        <taxon>Stenosarchaea group</taxon>
        <taxon>Methanomicrobia</taxon>
        <taxon>Methanosarcinales</taxon>
        <taxon>ANME-2 cluster</taxon>
        <taxon>Candidatus Methanoperedentaceae</taxon>
        <taxon>Candidatus Methanoperedens</taxon>
    </lineage>
</organism>
<dbReference type="Proteomes" id="UP000027153">
    <property type="component" value="Unassembled WGS sequence"/>
</dbReference>
<dbReference type="PANTHER" id="PTHR12861:SF3">
    <property type="entry name" value="TRANSLOCON-ASSOCIATED PROTEIN SUBUNIT BETA"/>
    <property type="match status" value="1"/>
</dbReference>